<dbReference type="InterPro" id="IPR016755">
    <property type="entry name" value="UCP019302"/>
</dbReference>
<evidence type="ECO:0000313" key="3">
    <source>
        <dbReference type="Proteomes" id="UP000294619"/>
    </source>
</evidence>
<keyword evidence="4" id="KW-1185">Reference proteome</keyword>
<accession>A0A4R3YB39</accession>
<gene>
    <name evidence="1" type="ORF">EDC16_102104</name>
    <name evidence="2" type="ORF">FHQ21_01505</name>
</gene>
<dbReference type="Pfam" id="PF10084">
    <property type="entry name" value="DUF2322"/>
    <property type="match status" value="1"/>
</dbReference>
<reference evidence="2 4" key="2">
    <citation type="submission" date="2019-05" db="EMBL/GenBank/DDBJ databases">
        <title>Pasteurellaceae isolates from reptiles.</title>
        <authorList>
            <person name="Bojesen A.M."/>
            <person name="Lund E."/>
        </authorList>
    </citation>
    <scope>NUCLEOTIDE SEQUENCE [LARGE SCALE GENOMIC DNA]</scope>
    <source>
        <strain evidence="2 4">ELNT2x</strain>
    </source>
</reference>
<reference evidence="1 3" key="1">
    <citation type="submission" date="2019-03" db="EMBL/GenBank/DDBJ databases">
        <title>Genomic Encyclopedia of Type Strains, Phase IV (KMG-IV): sequencing the most valuable type-strain genomes for metagenomic binning, comparative biology and taxonomic classification.</title>
        <authorList>
            <person name="Goeker M."/>
        </authorList>
    </citation>
    <scope>NUCLEOTIDE SEQUENCE [LARGE SCALE GENOMIC DNA]</scope>
    <source>
        <strain evidence="1 3">DSM 28140</strain>
    </source>
</reference>
<name>A0A4R3YB39_9PAST</name>
<comment type="caution">
    <text evidence="1">The sequence shown here is derived from an EMBL/GenBank/DDBJ whole genome shotgun (WGS) entry which is preliminary data.</text>
</comment>
<organism evidence="1 3">
    <name type="scientific">Testudinibacter aquarius</name>
    <dbReference type="NCBI Taxonomy" id="1524974"/>
    <lineage>
        <taxon>Bacteria</taxon>
        <taxon>Pseudomonadati</taxon>
        <taxon>Pseudomonadota</taxon>
        <taxon>Gammaproteobacteria</taxon>
        <taxon>Pasteurellales</taxon>
        <taxon>Pasteurellaceae</taxon>
        <taxon>Testudinibacter</taxon>
    </lineage>
</organism>
<dbReference type="RefSeq" id="WP_132964986.1">
    <property type="nucleotide sequence ID" value="NZ_LEKL01000019.1"/>
</dbReference>
<dbReference type="EMBL" id="VDGV01000009">
    <property type="protein sequence ID" value="TNG93292.1"/>
    <property type="molecule type" value="Genomic_DNA"/>
</dbReference>
<evidence type="ECO:0000313" key="4">
    <source>
        <dbReference type="Proteomes" id="UP000305526"/>
    </source>
</evidence>
<proteinExistence type="predicted"/>
<dbReference type="Proteomes" id="UP000305526">
    <property type="component" value="Unassembled WGS sequence"/>
</dbReference>
<dbReference type="Proteomes" id="UP000294619">
    <property type="component" value="Unassembled WGS sequence"/>
</dbReference>
<protein>
    <submittedName>
        <fullName evidence="2">DUF2322 family protein</fullName>
    </submittedName>
</protein>
<evidence type="ECO:0000313" key="2">
    <source>
        <dbReference type="EMBL" id="TNG93292.1"/>
    </source>
</evidence>
<dbReference type="AlphaFoldDB" id="A0A4R3YB39"/>
<evidence type="ECO:0000313" key="1">
    <source>
        <dbReference type="EMBL" id="TCV89227.1"/>
    </source>
</evidence>
<dbReference type="EMBL" id="SMCP01000002">
    <property type="protein sequence ID" value="TCV89227.1"/>
    <property type="molecule type" value="Genomic_DNA"/>
</dbReference>
<dbReference type="PIRSF" id="PIRSF019302">
    <property type="entry name" value="UCP019302"/>
    <property type="match status" value="1"/>
</dbReference>
<sequence length="104" mass="11407">MTFQQNLATLPSVDHLSGLDIFNAQGELVRHIPAVVGKLGSLRVYYALAQRFQQLDAQAAQLGLALFAEHVVDAKQNPGKHPNIDFLFQVIDTQSVLSVTPLLK</sequence>